<dbReference type="EMBL" id="JAFBCV010000001">
    <property type="protein sequence ID" value="MBM7837069.1"/>
    <property type="molecule type" value="Genomic_DNA"/>
</dbReference>
<accession>A0ABS2SRC5</accession>
<sequence>MKQGEEVPITNRPTEIEPITLMHNSLKESVTFNAYQLYLLDDQSILFTHAIHQSDSVNEAFLLSKADSDTLKELLLIEEAQ</sequence>
<name>A0ABS2SRC5_9BACI</name>
<proteinExistence type="predicted"/>
<gene>
    <name evidence="1" type="ORF">JOC54_000300</name>
</gene>
<dbReference type="RefSeq" id="WP_204463845.1">
    <property type="nucleotide sequence ID" value="NZ_JAFBCV010000001.1"/>
</dbReference>
<dbReference type="Proteomes" id="UP001179280">
    <property type="component" value="Unassembled WGS sequence"/>
</dbReference>
<comment type="caution">
    <text evidence="1">The sequence shown here is derived from an EMBL/GenBank/DDBJ whole genome shotgun (WGS) entry which is preliminary data.</text>
</comment>
<organism evidence="1 2">
    <name type="scientific">Shouchella xiaoxiensis</name>
    <dbReference type="NCBI Taxonomy" id="766895"/>
    <lineage>
        <taxon>Bacteria</taxon>
        <taxon>Bacillati</taxon>
        <taxon>Bacillota</taxon>
        <taxon>Bacilli</taxon>
        <taxon>Bacillales</taxon>
        <taxon>Bacillaceae</taxon>
        <taxon>Shouchella</taxon>
    </lineage>
</organism>
<protein>
    <submittedName>
        <fullName evidence="1">Uncharacterized protein</fullName>
    </submittedName>
</protein>
<keyword evidence="2" id="KW-1185">Reference proteome</keyword>
<reference evidence="1" key="1">
    <citation type="submission" date="2021-01" db="EMBL/GenBank/DDBJ databases">
        <title>Genomic Encyclopedia of Type Strains, Phase IV (KMG-IV): sequencing the most valuable type-strain genomes for metagenomic binning, comparative biology and taxonomic classification.</title>
        <authorList>
            <person name="Goeker M."/>
        </authorList>
    </citation>
    <scope>NUCLEOTIDE SEQUENCE</scope>
    <source>
        <strain evidence="1">DSM 21943</strain>
    </source>
</reference>
<evidence type="ECO:0000313" key="2">
    <source>
        <dbReference type="Proteomes" id="UP001179280"/>
    </source>
</evidence>
<evidence type="ECO:0000313" key="1">
    <source>
        <dbReference type="EMBL" id="MBM7837069.1"/>
    </source>
</evidence>